<feature type="domain" description="FAD-binding" evidence="5">
    <location>
        <begin position="34"/>
        <end position="173"/>
    </location>
</feature>
<dbReference type="GO" id="GO:0071949">
    <property type="term" value="F:FAD binding"/>
    <property type="evidence" value="ECO:0007669"/>
    <property type="project" value="InterPro"/>
</dbReference>
<protein>
    <recommendedName>
        <fullName evidence="5">FAD-binding domain-containing protein</fullName>
    </recommendedName>
</protein>
<comment type="cofactor">
    <cofactor evidence="1">
        <name>FAD</name>
        <dbReference type="ChEBI" id="CHEBI:57692"/>
    </cofactor>
</comment>
<accession>A0A1J1H2Q6</accession>
<gene>
    <name evidence="6" type="ORF">PRELSG_0515500</name>
</gene>
<feature type="compositionally biased region" description="Low complexity" evidence="4">
    <location>
        <begin position="291"/>
        <end position="316"/>
    </location>
</feature>
<evidence type="ECO:0000256" key="2">
    <source>
        <dbReference type="ARBA" id="ARBA00022630"/>
    </source>
</evidence>
<sequence length="1382" mass="160557">MTICDIKIKEKKNEMNKNKNKDYICKNIEKAPRETDVLIVGTSTGGLFLSLDLMRKNIKNIIINSYESNSEDDKINDQYLLYPRTLEILQDLNLLTEVSSKSLKLNGISFYIENKLINKTSKTFFQNFNGTLPYMLSISKYTLNNILRKNLKYFGESVEDSTVLLDIIDQFEGNKRKKNYKNKYLHKNRNSIVHQNSILSQDILNSSLMSNSSNNAYENENIRTIKKLYTLPSLLKNRGDLVNSNVEEKINHNLNENNKGKNPINNNKNENINYSYSEINTKSINTSSVASNNSDTISSLSSETTSSSFSSGCSNDKSSKCADDSNNTHNISNITYSNDKIVKKSIQLRLLNNLLDINKYIDRNERMNIYCDNIEKSTNLYKKYQNVKKNEDKDYDFTTVQVKEKISSHDNKGFDQFSSIKSKFIIGADGKKSLVRKFADIEMNEKDDQCLEYISVDVCAKWGSEMNHYNLSLIASQHGFITCFPIFFEIQNINENDFYCTDKNFITFIKKIKMECDLKKKDICLNDINKNKLKNVLSNYYSIPNSDGYASNVSLINKGNDGKKEKNTCNSNIHKMNNNIIKNSHQKVKNGNIFMNTENFTKKYSTVSNNNNNNPIDLQTPIKNEEQKSSNFKKILDYFNNKDNKNTNFTNKYVEEKNREHLENSRHNAFNKSSSQNSSSISSYKKIILNLNSSSSENTSKTVSFYKTNPLLEEEKNNNTLEGSLQVSEDNNINQDNVKIKNSKNVLEINKDEEFNSTMKKTSCLSVSDKFNVEYFFNKNSENNLSSNSINHEQIYCNKGNNKNINNGYYNNVGSFNNNNEYNDDNDKNSNNDINDNIDTNYNVDTNNNIDINNNNDTNNNSNDISNDNINNISIENNNNNNIYINNVNSHNNDNMILEKNNDNTIIKNNHNINTSNNNKNSDISNNDSYGNNYISKCTESSFIDALSNNSKFEIKNDKFFYTGKNNYNWHLTICRNLKKNKNSIHDINKSNENKYLEVIELIKKIIPHTELFYLYNLKIGVHKDKICKNYYHNSIILTGESNCFYNPLFNLSVNLTIHDTYNIGWRLKSLIDHNSSSLLLESYEKERKLVSENVLSWNREKLNLFLNNYSIYLSVLNCCASTFANISTFYNFFEKFYLKTFMLQENYYPHNTLNNTALSCKKSFSCRDRAKNCILKYIYSNNNYEEKTISLYDYLRDHLHTLILCINISDVSNNNYVKSFSLKNKNNMNYDQTSLYKLIKIGRLTYNTMMKNFNGSPLKILWIICDKNKNEINQTNNTLFSTRLSSSKSFNINFYEVPSELLNEIKNSKIQNQIILYDFINDFQKQFNIKLNLPNNIIESHNFKSAMYIFLRPDLHITHMNYVNDENQMTDFLDYIYKFYG</sequence>
<dbReference type="VEuPathDB" id="PlasmoDB:PRELSG_0515500"/>
<keyword evidence="7" id="KW-1185">Reference proteome</keyword>
<keyword evidence="2" id="KW-0285">Flavoprotein</keyword>
<dbReference type="GeneID" id="39735098"/>
<dbReference type="EMBL" id="LN835300">
    <property type="protein sequence ID" value="CRG98997.1"/>
    <property type="molecule type" value="Genomic_DNA"/>
</dbReference>
<dbReference type="Gene3D" id="3.30.9.10">
    <property type="entry name" value="D-Amino Acid Oxidase, subunit A, domain 2"/>
    <property type="match status" value="1"/>
</dbReference>
<name>A0A1J1H2Q6_PLARL</name>
<dbReference type="Gene3D" id="3.50.50.60">
    <property type="entry name" value="FAD/NAD(P)-binding domain"/>
    <property type="match status" value="3"/>
</dbReference>
<reference evidence="6 7" key="1">
    <citation type="submission" date="2015-04" db="EMBL/GenBank/DDBJ databases">
        <authorList>
            <consortium name="Pathogen Informatics"/>
        </authorList>
    </citation>
    <scope>NUCLEOTIDE SEQUENCE [LARGE SCALE GENOMIC DNA]</scope>
    <source>
        <strain evidence="6 7">SGS1</strain>
    </source>
</reference>
<dbReference type="Pfam" id="PF01494">
    <property type="entry name" value="FAD_binding_3"/>
    <property type="match status" value="2"/>
</dbReference>
<organism evidence="6 7">
    <name type="scientific">Plasmodium relictum</name>
    <dbReference type="NCBI Taxonomy" id="85471"/>
    <lineage>
        <taxon>Eukaryota</taxon>
        <taxon>Sar</taxon>
        <taxon>Alveolata</taxon>
        <taxon>Apicomplexa</taxon>
        <taxon>Aconoidasida</taxon>
        <taxon>Haemosporida</taxon>
        <taxon>Plasmodiidae</taxon>
        <taxon>Plasmodium</taxon>
        <taxon>Plasmodium (Haemamoeba)</taxon>
    </lineage>
</organism>
<dbReference type="InterPro" id="IPR050641">
    <property type="entry name" value="RIFMO-like"/>
</dbReference>
<dbReference type="InterPro" id="IPR036188">
    <property type="entry name" value="FAD/NAD-bd_sf"/>
</dbReference>
<dbReference type="KEGG" id="prel:PRELSG_0515500"/>
<dbReference type="SUPFAM" id="SSF51905">
    <property type="entry name" value="FAD/NAD(P)-binding domain"/>
    <property type="match status" value="2"/>
</dbReference>
<feature type="region of interest" description="Disordered" evidence="4">
    <location>
        <begin position="816"/>
        <end position="842"/>
    </location>
</feature>
<feature type="domain" description="FAD-binding" evidence="5">
    <location>
        <begin position="1023"/>
        <end position="1097"/>
    </location>
</feature>
<evidence type="ECO:0000256" key="4">
    <source>
        <dbReference type="SAM" id="MobiDB-lite"/>
    </source>
</evidence>
<keyword evidence="3" id="KW-0274">FAD</keyword>
<proteinExistence type="predicted"/>
<evidence type="ECO:0000256" key="1">
    <source>
        <dbReference type="ARBA" id="ARBA00001974"/>
    </source>
</evidence>
<dbReference type="RefSeq" id="XP_028532006.1">
    <property type="nucleotide sequence ID" value="XM_028675415.1"/>
</dbReference>
<dbReference type="InterPro" id="IPR002938">
    <property type="entry name" value="FAD-bd"/>
</dbReference>
<evidence type="ECO:0000313" key="6">
    <source>
        <dbReference type="EMBL" id="CRG98997.1"/>
    </source>
</evidence>
<evidence type="ECO:0000256" key="3">
    <source>
        <dbReference type="ARBA" id="ARBA00022827"/>
    </source>
</evidence>
<evidence type="ECO:0000313" key="7">
    <source>
        <dbReference type="Proteomes" id="UP000220158"/>
    </source>
</evidence>
<dbReference type="PANTHER" id="PTHR43004">
    <property type="entry name" value="TRK SYSTEM POTASSIUM UPTAKE PROTEIN"/>
    <property type="match status" value="1"/>
</dbReference>
<dbReference type="PANTHER" id="PTHR43004:SF19">
    <property type="entry name" value="BINDING MONOOXYGENASE, PUTATIVE (JCVI)-RELATED"/>
    <property type="match status" value="1"/>
</dbReference>
<evidence type="ECO:0000259" key="5">
    <source>
        <dbReference type="Pfam" id="PF01494"/>
    </source>
</evidence>
<feature type="compositionally biased region" description="Low complexity" evidence="4">
    <location>
        <begin position="831"/>
        <end position="842"/>
    </location>
</feature>
<dbReference type="OrthoDB" id="1716816at2759"/>
<dbReference type="Proteomes" id="UP000220158">
    <property type="component" value="Chromosome 5"/>
</dbReference>
<dbReference type="GO" id="GO:0016709">
    <property type="term" value="F:oxidoreductase activity, acting on paired donors, with incorporation or reduction of molecular oxygen, NAD(P)H as one donor, and incorporation of one atom of oxygen"/>
    <property type="evidence" value="ECO:0007669"/>
    <property type="project" value="UniProtKB-ARBA"/>
</dbReference>
<feature type="region of interest" description="Disordered" evidence="4">
    <location>
        <begin position="286"/>
        <end position="329"/>
    </location>
</feature>